<evidence type="ECO:0000313" key="9">
    <source>
        <dbReference type="EMBL" id="KAG5510805.1"/>
    </source>
</evidence>
<feature type="region of interest" description="Disordered" evidence="7">
    <location>
        <begin position="1173"/>
        <end position="1205"/>
    </location>
</feature>
<dbReference type="InterPro" id="IPR008271">
    <property type="entry name" value="Ser/Thr_kinase_AS"/>
</dbReference>
<feature type="domain" description="Protein kinase" evidence="8">
    <location>
        <begin position="954"/>
        <end position="1472"/>
    </location>
</feature>
<evidence type="ECO:0000259" key="8">
    <source>
        <dbReference type="PROSITE" id="PS50011"/>
    </source>
</evidence>
<evidence type="ECO:0000256" key="1">
    <source>
        <dbReference type="ARBA" id="ARBA00010886"/>
    </source>
</evidence>
<dbReference type="InterPro" id="IPR050660">
    <property type="entry name" value="NEK_Ser/Thr_kinase"/>
</dbReference>
<dbReference type="PROSITE" id="PS00108">
    <property type="entry name" value="PROTEIN_KINASE_ST"/>
    <property type="match status" value="1"/>
</dbReference>
<organism evidence="9 10">
    <name type="scientific">Porcisia hertigi</name>
    <dbReference type="NCBI Taxonomy" id="2761500"/>
    <lineage>
        <taxon>Eukaryota</taxon>
        <taxon>Discoba</taxon>
        <taxon>Euglenozoa</taxon>
        <taxon>Kinetoplastea</taxon>
        <taxon>Metakinetoplastina</taxon>
        <taxon>Trypanosomatida</taxon>
        <taxon>Trypanosomatidae</taxon>
        <taxon>Leishmaniinae</taxon>
        <taxon>Porcisia</taxon>
    </lineage>
</organism>
<dbReference type="PANTHER" id="PTHR43671">
    <property type="entry name" value="SERINE/THREONINE-PROTEIN KINASE NEK"/>
    <property type="match status" value="1"/>
</dbReference>
<feature type="compositionally biased region" description="Polar residues" evidence="7">
    <location>
        <begin position="566"/>
        <end position="578"/>
    </location>
</feature>
<dbReference type="OrthoDB" id="248923at2759"/>
<feature type="region of interest" description="Disordered" evidence="7">
    <location>
        <begin position="1119"/>
        <end position="1149"/>
    </location>
</feature>
<dbReference type="InterPro" id="IPR011009">
    <property type="entry name" value="Kinase-like_dom_sf"/>
</dbReference>
<reference evidence="9 10" key="1">
    <citation type="submission" date="2021-02" db="EMBL/GenBank/DDBJ databases">
        <title>Porcisia hertigi Genome sequencing and assembly.</title>
        <authorList>
            <person name="Almutairi H."/>
            <person name="Gatherer D."/>
        </authorList>
    </citation>
    <scope>NUCLEOTIDE SEQUENCE [LARGE SCALE GENOMIC DNA]</scope>
    <source>
        <strain evidence="9 10">C119</strain>
    </source>
</reference>
<feature type="region of interest" description="Disordered" evidence="7">
    <location>
        <begin position="586"/>
        <end position="610"/>
    </location>
</feature>
<dbReference type="InterPro" id="IPR000719">
    <property type="entry name" value="Prot_kinase_dom"/>
</dbReference>
<feature type="compositionally biased region" description="Basic and acidic residues" evidence="7">
    <location>
        <begin position="352"/>
        <end position="366"/>
    </location>
</feature>
<dbReference type="SMART" id="SM00220">
    <property type="entry name" value="S_TKc"/>
    <property type="match status" value="1"/>
</dbReference>
<dbReference type="EMBL" id="JAFJZO010000008">
    <property type="protein sequence ID" value="KAG5510805.1"/>
    <property type="molecule type" value="Genomic_DNA"/>
</dbReference>
<keyword evidence="4" id="KW-0418">Kinase</keyword>
<feature type="compositionally biased region" description="Polar residues" evidence="7">
    <location>
        <begin position="592"/>
        <end position="610"/>
    </location>
</feature>
<evidence type="ECO:0000256" key="5">
    <source>
        <dbReference type="ARBA" id="ARBA00022840"/>
    </source>
</evidence>
<comment type="similarity">
    <text evidence="1">Belongs to the protein kinase superfamily. NEK Ser/Thr protein kinase family. NIMA subfamily.</text>
</comment>
<evidence type="ECO:0000256" key="4">
    <source>
        <dbReference type="ARBA" id="ARBA00022777"/>
    </source>
</evidence>
<feature type="region of interest" description="Disordered" evidence="7">
    <location>
        <begin position="559"/>
        <end position="578"/>
    </location>
</feature>
<proteinExistence type="inferred from homology"/>
<keyword evidence="3 6" id="KW-0547">Nucleotide-binding</keyword>
<accession>A0A836LJP4</accession>
<keyword evidence="10" id="KW-1185">Reference proteome</keyword>
<comment type="caution">
    <text evidence="9">The sequence shown here is derived from an EMBL/GenBank/DDBJ whole genome shotgun (WGS) entry which is preliminary data.</text>
</comment>
<keyword evidence="2" id="KW-0808">Transferase</keyword>
<feature type="compositionally biased region" description="Polar residues" evidence="7">
    <location>
        <begin position="248"/>
        <end position="259"/>
    </location>
</feature>
<evidence type="ECO:0000313" key="10">
    <source>
        <dbReference type="Proteomes" id="UP000674318"/>
    </source>
</evidence>
<dbReference type="SUPFAM" id="SSF56112">
    <property type="entry name" value="Protein kinase-like (PK-like)"/>
    <property type="match status" value="1"/>
</dbReference>
<keyword evidence="5 6" id="KW-0067">ATP-binding</keyword>
<dbReference type="PROSITE" id="PS00107">
    <property type="entry name" value="PROTEIN_KINASE_ATP"/>
    <property type="match status" value="1"/>
</dbReference>
<dbReference type="KEGG" id="phet:94293882"/>
<dbReference type="Proteomes" id="UP000674318">
    <property type="component" value="Unassembled WGS sequence"/>
</dbReference>
<feature type="region of interest" description="Disordered" evidence="7">
    <location>
        <begin position="718"/>
        <end position="752"/>
    </location>
</feature>
<dbReference type="PANTHER" id="PTHR43671:SF103">
    <property type="entry name" value="KINASE, PUTATIVE-RELATED"/>
    <property type="match status" value="1"/>
</dbReference>
<feature type="region of interest" description="Disordered" evidence="7">
    <location>
        <begin position="399"/>
        <end position="459"/>
    </location>
</feature>
<dbReference type="Pfam" id="PF00069">
    <property type="entry name" value="Pkinase"/>
    <property type="match status" value="3"/>
</dbReference>
<evidence type="ECO:0000256" key="6">
    <source>
        <dbReference type="PROSITE-ProRule" id="PRU10141"/>
    </source>
</evidence>
<dbReference type="InterPro" id="IPR017441">
    <property type="entry name" value="Protein_kinase_ATP_BS"/>
</dbReference>
<protein>
    <recommendedName>
        <fullName evidence="8">Protein kinase domain-containing protein</fullName>
    </recommendedName>
</protein>
<feature type="region of interest" description="Disordered" evidence="7">
    <location>
        <begin position="1024"/>
        <end position="1052"/>
    </location>
</feature>
<feature type="compositionally biased region" description="Polar residues" evidence="7">
    <location>
        <begin position="883"/>
        <end position="895"/>
    </location>
</feature>
<feature type="compositionally biased region" description="Polar residues" evidence="7">
    <location>
        <begin position="1035"/>
        <end position="1052"/>
    </location>
</feature>
<feature type="region of interest" description="Disordered" evidence="7">
    <location>
        <begin position="217"/>
        <end position="259"/>
    </location>
</feature>
<dbReference type="GeneID" id="94293882"/>
<gene>
    <name evidence="9" type="ORF">JKF63_07877</name>
</gene>
<evidence type="ECO:0000256" key="3">
    <source>
        <dbReference type="ARBA" id="ARBA00022741"/>
    </source>
</evidence>
<sequence length="1478" mass="156455">MEAAVASLDANHRSTPYCSCCTQPPPFTATTEEDTVVYNTTHESRYSLLRRIGVGAFSSVYLVRHKTTGKKYALKYILCQDDRQRQAALRECDTMHRLQGHPQVIRIVDMFMSYQFQNISASPPAADDSLTESLSPSEGRGQQAAIAPTSSSNPAYYDARAPLSLRARVRRLDMDISGERPAAASDALRDGHVDCSRVSNATNDPRESRFTQLQLDRLNRSRSSNNVNNGRPCNRQHARPCGDRAASISGTNLTSGLPTETSAIHDRLTAVNAAKHEHPGRPGQQWSQATPRDDPPPPRQRSVQPLVEGYKSVHASLAAATATTTTTHHCRTHTTRGTTVCSRVGASWELGRLDDAGDGAHSRGEDAQTQGVPMEMAKPALQPRANLCNDCCFDGRFDSHPDVDVKTREKGQAELRSNVKDDDGDGDDTHSSTTNSSGSQEEPIQPIHRTTAPPLPSSLLCTHQHAHAPVEGGPTAHNRYSNLSTASAGDAPALVGSVMTNDRAALSPVEGGVPAEAVVGSPPGTASHASPVNVCDMTVMMFDTPTPLPSQQPRRTLYAPQHERPQQPQHTQSMSSSVASYAPLRATAPSEGLSSDATSSRSVKGSIQCRDSVQTVSHNSVNGLAGEQAHQQPVHHRDRPAPRLYGAVDAGTAEKGAAVVSAVGLTRNPETCASVNPDVAQALGGEAVPLSRTAPYAPGGGVRHSALVVVSDASALETSSTAVSQRPVKSGSGTDTHISSKRKASGNEWSRSEMTTLDKNSQHPSMSAPVLHSAECLTTPQSLASASPAPETAVRHTYAPLRYGNLMQTTSPALPATSDMKGLHAMSQTLPRAFPAAIPAARAEQREERMGLSSDTQKVKDAGTAPCATVPSAQYREERLPASGSTATPQHDASSPMKTLYMNLGLDPAGPSTTAGSSIYWRARPHPSGAPPPSPQYTLSNLHVSEEVSKEDQYSHSEARQAGTASYSYSSVRYTNAGNPKLWKAYNADTVAVDSASAAAVAALMGVPPKISAEASSVAAPCAGAADAKDRKSSRTTSTATQCGRRQCSSSNSSVLENVRDTGYLCLVMEYHPMGDLCRYALRTKDQLERSHHHEPQSRLQPMARSRVLSMTTSHFTHENATDEHSSHVGPSALGPSPPPSSHTSSLSCGAATAASPLAATAAATGAVKPATNQTGVHPALSAGAGGGSGTSRSRIAAGADSAEHAHDFDPRLTVAAPAAGPTSDNPLTEPQLLSIAYQLASALDHMHRQNPPVIHRDLKPENILIKGELSDYLDVPVSPPSTVGDGNQDSAVDKLSVSPQPLSLTTQAAATPAAASASLSLSPAPPPIQITRAVIPIVLTDFGLAIPQDTRACPHRSRGGGTRPYIAPECWHGGTCTASDVWSLGCVLYALATCRLVAKDVRIMSQEAKQYGFASRMLNDIMAKKYSLALASFVVSLLVVDPAKRPTAWQVTQCFCVVDGEVRFDFKSPFFSNVLDL</sequence>
<evidence type="ECO:0000256" key="2">
    <source>
        <dbReference type="ARBA" id="ARBA00022679"/>
    </source>
</evidence>
<dbReference type="GO" id="GO:0004674">
    <property type="term" value="F:protein serine/threonine kinase activity"/>
    <property type="evidence" value="ECO:0007669"/>
    <property type="project" value="UniProtKB-EC"/>
</dbReference>
<feature type="region of interest" description="Disordered" evidence="7">
    <location>
        <begin position="352"/>
        <end position="371"/>
    </location>
</feature>
<feature type="region of interest" description="Disordered" evidence="7">
    <location>
        <begin position="871"/>
        <end position="895"/>
    </location>
</feature>
<feature type="compositionally biased region" description="Basic and acidic residues" evidence="7">
    <location>
        <begin position="399"/>
        <end position="421"/>
    </location>
</feature>
<feature type="compositionally biased region" description="Low complexity" evidence="7">
    <location>
        <begin position="1191"/>
        <end position="1200"/>
    </location>
</feature>
<feature type="region of interest" description="Disordered" evidence="7">
    <location>
        <begin position="122"/>
        <end position="153"/>
    </location>
</feature>
<evidence type="ECO:0000256" key="7">
    <source>
        <dbReference type="SAM" id="MobiDB-lite"/>
    </source>
</evidence>
<dbReference type="PROSITE" id="PS50011">
    <property type="entry name" value="PROTEIN_KINASE_DOM"/>
    <property type="match status" value="1"/>
</dbReference>
<dbReference type="Gene3D" id="3.30.200.20">
    <property type="entry name" value="Phosphorylase Kinase, domain 1"/>
    <property type="match status" value="1"/>
</dbReference>
<name>A0A836LJP4_9TRYP</name>
<feature type="region of interest" description="Disordered" evidence="7">
    <location>
        <begin position="274"/>
        <end position="303"/>
    </location>
</feature>
<feature type="binding site" evidence="6">
    <location>
        <position position="75"/>
    </location>
    <ligand>
        <name>ATP</name>
        <dbReference type="ChEBI" id="CHEBI:30616"/>
    </ligand>
</feature>
<dbReference type="RefSeq" id="XP_067759277.1">
    <property type="nucleotide sequence ID" value="XM_067903805.1"/>
</dbReference>
<dbReference type="GO" id="GO:0005524">
    <property type="term" value="F:ATP binding"/>
    <property type="evidence" value="ECO:0007669"/>
    <property type="project" value="UniProtKB-UniRule"/>
</dbReference>
<dbReference type="Gene3D" id="1.10.510.10">
    <property type="entry name" value="Transferase(Phosphotransferase) domain 1"/>
    <property type="match status" value="1"/>
</dbReference>